<dbReference type="SUPFAM" id="SSF53850">
    <property type="entry name" value="Periplasmic binding protein-like II"/>
    <property type="match status" value="1"/>
</dbReference>
<dbReference type="PANTHER" id="PTHR30419">
    <property type="entry name" value="HTH-TYPE TRANSCRIPTIONAL REGULATOR YBHD"/>
    <property type="match status" value="1"/>
</dbReference>
<keyword evidence="3" id="KW-1185">Reference proteome</keyword>
<gene>
    <name evidence="2" type="ORF">BBIA_0564</name>
</gene>
<dbReference type="eggNOG" id="COG0583">
    <property type="taxonomic scope" value="Bacteria"/>
</dbReference>
<dbReference type="CDD" id="cd05466">
    <property type="entry name" value="PBP2_LTTR_substrate"/>
    <property type="match status" value="1"/>
</dbReference>
<reference evidence="2 3" key="1">
    <citation type="submission" date="2014-03" db="EMBL/GenBank/DDBJ databases">
        <title>Genomics of Bifidobacteria.</title>
        <authorList>
            <person name="Ventura M."/>
            <person name="Milani C."/>
            <person name="Lugli G.A."/>
        </authorList>
    </citation>
    <scope>NUCLEOTIDE SEQUENCE [LARGE SCALE GENOMIC DNA]</scope>
    <source>
        <strain evidence="2 3">DSM 23969</strain>
    </source>
</reference>
<dbReference type="AlphaFoldDB" id="A0A087A0G6"/>
<evidence type="ECO:0000259" key="1">
    <source>
        <dbReference type="Pfam" id="PF03466"/>
    </source>
</evidence>
<sequence>MAVGAARALIELADKTVSDVANRSGEELNGEIAVCCGELRGVDWLAERMVAFRARHPHVRFALFSATADVMQERLEQGLSDVAVMGGPIDAERFDFLSLPQPDRWGVMMRDDDDLADRNEITPADLKDRYVLMQYRPQVRGMLDNWLGDVRDEITVAGTYNLPLNAAIAVRHGLGVALCIDVGQVGEGLRFVPLSPCLDVPSFVAWRRGRTFSPSTAAFVAFLRGDDR</sequence>
<dbReference type="Gene3D" id="3.40.190.290">
    <property type="match status" value="1"/>
</dbReference>
<dbReference type="GO" id="GO:0005829">
    <property type="term" value="C:cytosol"/>
    <property type="evidence" value="ECO:0007669"/>
    <property type="project" value="TreeGrafter"/>
</dbReference>
<dbReference type="RefSeq" id="WP_206538633.1">
    <property type="nucleotide sequence ID" value="NZ_JDUU01000013.1"/>
</dbReference>
<dbReference type="InterPro" id="IPR005119">
    <property type="entry name" value="LysR_subst-bd"/>
</dbReference>
<protein>
    <submittedName>
        <fullName evidence="2">Transcriptional regulator</fullName>
    </submittedName>
</protein>
<name>A0A087A0G6_9BIFI</name>
<dbReference type="EMBL" id="JGYN01000006">
    <property type="protein sequence ID" value="KFI52266.1"/>
    <property type="molecule type" value="Genomic_DNA"/>
</dbReference>
<dbReference type="InterPro" id="IPR050950">
    <property type="entry name" value="HTH-type_LysR_regulators"/>
</dbReference>
<dbReference type="STRING" id="1437608.GCA_000771645_00556"/>
<evidence type="ECO:0000313" key="2">
    <source>
        <dbReference type="EMBL" id="KFI52266.1"/>
    </source>
</evidence>
<feature type="domain" description="LysR substrate-binding" evidence="1">
    <location>
        <begin position="26"/>
        <end position="225"/>
    </location>
</feature>
<dbReference type="Proteomes" id="UP000029108">
    <property type="component" value="Unassembled WGS sequence"/>
</dbReference>
<comment type="caution">
    <text evidence="2">The sequence shown here is derived from an EMBL/GenBank/DDBJ whole genome shotgun (WGS) entry which is preliminary data.</text>
</comment>
<organism evidence="2 3">
    <name type="scientific">Bifidobacterium biavatii DSM 23969</name>
    <dbReference type="NCBI Taxonomy" id="1437608"/>
    <lineage>
        <taxon>Bacteria</taxon>
        <taxon>Bacillati</taxon>
        <taxon>Actinomycetota</taxon>
        <taxon>Actinomycetes</taxon>
        <taxon>Bifidobacteriales</taxon>
        <taxon>Bifidobacteriaceae</taxon>
        <taxon>Bifidobacterium</taxon>
    </lineage>
</organism>
<evidence type="ECO:0000313" key="3">
    <source>
        <dbReference type="Proteomes" id="UP000029108"/>
    </source>
</evidence>
<dbReference type="PANTHER" id="PTHR30419:SF8">
    <property type="entry name" value="NITROGEN ASSIMILATION TRANSCRIPTIONAL ACTIVATOR-RELATED"/>
    <property type="match status" value="1"/>
</dbReference>
<accession>A0A087A0G6</accession>
<dbReference type="Pfam" id="PF03466">
    <property type="entry name" value="LysR_substrate"/>
    <property type="match status" value="1"/>
</dbReference>
<dbReference type="GO" id="GO:0006355">
    <property type="term" value="P:regulation of DNA-templated transcription"/>
    <property type="evidence" value="ECO:0007669"/>
    <property type="project" value="TreeGrafter"/>
</dbReference>
<proteinExistence type="predicted"/>